<dbReference type="RefSeq" id="XP_022832285.1">
    <property type="nucleotide sequence ID" value="XM_022976517.1"/>
</dbReference>
<accession>A0A9J7EJX2</accession>
<sequence>MKCAKLHLQQRVKGKLKRDGTSTPEKPRRYCQRKLVNPNHEEDPRWIDIFDRFHVNMKNEEYGDVIDSVRVPQENEDMVLTVQTLKFQGDVDQTIRPRTSFKYKKNTDVNKHRMFVKQPVSDHDFSDDDRSSQLTYYYFDEYLKYIYSTDRSRPASSISSTFLKGYNKDKEIQNKVTQVETSLNDTKKPRKAESKFKNNVRKYSKRQVTDEIKDVAETIENTKITYQKSGKRKSLTISRAQSPETVQVIRVDVVCNYTNSATSDYEDNKKIESPTERLESIKENDNVVKKNYFSNKYSNHFATKYLLTNTIKSLDENLSGGAKVTLLCKTFKLSDRHIPEKPERERKFPKTTKGKKGYKLKSGRGGVLGGRDRCAREGRSISSLDREVEADGRLPWSQSGRHALYNPRSLARFIPLSRAPASLVPIARTAARAHYSAYRSRSPLAPAARSRSAFLYIYLIHPPGFMAAHPRNERLHGTLSKGRLGSGQT</sequence>
<dbReference type="OrthoDB" id="7469620at2759"/>
<evidence type="ECO:0000256" key="1">
    <source>
        <dbReference type="SAM" id="MobiDB-lite"/>
    </source>
</evidence>
<proteinExistence type="predicted"/>
<name>A0A9J7EJX2_SPOLT</name>
<reference evidence="3" key="1">
    <citation type="submission" date="2025-08" db="UniProtKB">
        <authorList>
            <consortium name="RefSeq"/>
        </authorList>
    </citation>
    <scope>IDENTIFICATION</scope>
    <source>
        <strain evidence="3">Ishihara</strain>
        <tissue evidence="3">Whole body</tissue>
    </source>
</reference>
<gene>
    <name evidence="3" type="primary">LOC111360559</name>
</gene>
<evidence type="ECO:0000313" key="2">
    <source>
        <dbReference type="Proteomes" id="UP000301870"/>
    </source>
</evidence>
<dbReference type="Proteomes" id="UP000301870">
    <property type="component" value="Chromosome Z"/>
</dbReference>
<organism evidence="2 3">
    <name type="scientific">Spodoptera litura</name>
    <name type="common">Asian cotton leafworm</name>
    <dbReference type="NCBI Taxonomy" id="69820"/>
    <lineage>
        <taxon>Eukaryota</taxon>
        <taxon>Metazoa</taxon>
        <taxon>Ecdysozoa</taxon>
        <taxon>Arthropoda</taxon>
        <taxon>Hexapoda</taxon>
        <taxon>Insecta</taxon>
        <taxon>Pterygota</taxon>
        <taxon>Neoptera</taxon>
        <taxon>Endopterygota</taxon>
        <taxon>Lepidoptera</taxon>
        <taxon>Glossata</taxon>
        <taxon>Ditrysia</taxon>
        <taxon>Noctuoidea</taxon>
        <taxon>Noctuidae</taxon>
        <taxon>Amphipyrinae</taxon>
        <taxon>Spodoptera</taxon>
    </lineage>
</organism>
<dbReference type="AlphaFoldDB" id="A0A9J7EJX2"/>
<feature type="compositionally biased region" description="Basic residues" evidence="1">
    <location>
        <begin position="349"/>
        <end position="362"/>
    </location>
</feature>
<dbReference type="KEGG" id="sliu:111360559"/>
<protein>
    <submittedName>
        <fullName evidence="3">Uncharacterized protein LOC111360559</fullName>
    </submittedName>
</protein>
<dbReference type="GeneID" id="111360559"/>
<feature type="region of interest" description="Disordered" evidence="1">
    <location>
        <begin position="343"/>
        <end position="372"/>
    </location>
</feature>
<evidence type="ECO:0000313" key="3">
    <source>
        <dbReference type="RefSeq" id="XP_022832285.1"/>
    </source>
</evidence>
<keyword evidence="2" id="KW-1185">Reference proteome</keyword>